<dbReference type="STRING" id="1308866.J416_13886"/>
<reference evidence="1 2" key="1">
    <citation type="submission" date="2013-03" db="EMBL/GenBank/DDBJ databases">
        <title>Draft genome sequence of Gracibacillus halophilus YIM-C55.5, a moderately halophilic and thermophilic organism from the Xiaochaidamu salt lake.</title>
        <authorList>
            <person name="Sugumar T."/>
            <person name="Polireddy D.R."/>
            <person name="Antony A."/>
            <person name="Madhava Y.R."/>
            <person name="Sivakumar N."/>
        </authorList>
    </citation>
    <scope>NUCLEOTIDE SEQUENCE [LARGE SCALE GENOMIC DNA]</scope>
    <source>
        <strain evidence="1 2">YIM-C55.5</strain>
    </source>
</reference>
<gene>
    <name evidence="1" type="ORF">J416_13886</name>
</gene>
<protein>
    <submittedName>
        <fullName evidence="1">Uncharacterized protein</fullName>
    </submittedName>
</protein>
<dbReference type="RefSeq" id="WP_003473494.1">
    <property type="nucleotide sequence ID" value="NZ_APML01000072.1"/>
</dbReference>
<organism evidence="1 2">
    <name type="scientific">Gracilibacillus halophilus YIM-C55.5</name>
    <dbReference type="NCBI Taxonomy" id="1308866"/>
    <lineage>
        <taxon>Bacteria</taxon>
        <taxon>Bacillati</taxon>
        <taxon>Bacillota</taxon>
        <taxon>Bacilli</taxon>
        <taxon>Bacillales</taxon>
        <taxon>Bacillaceae</taxon>
        <taxon>Gracilibacillus</taxon>
    </lineage>
</organism>
<dbReference type="PATRIC" id="fig|1308866.3.peg.2801"/>
<sequence>MAVTFDIDDFPLSNKLKSELINWVMEYERMLEQTDYGEKITHNTTLLVKSHDEKGWRLYQKIKLELGDGYKVSYVHTSL</sequence>
<accession>N4W6G5</accession>
<evidence type="ECO:0000313" key="2">
    <source>
        <dbReference type="Proteomes" id="UP000012283"/>
    </source>
</evidence>
<keyword evidence="2" id="KW-1185">Reference proteome</keyword>
<proteinExistence type="predicted"/>
<dbReference type="Proteomes" id="UP000012283">
    <property type="component" value="Unassembled WGS sequence"/>
</dbReference>
<dbReference type="EMBL" id="APML01000072">
    <property type="protein sequence ID" value="ENH95808.1"/>
    <property type="molecule type" value="Genomic_DNA"/>
</dbReference>
<name>N4W6G5_9BACI</name>
<comment type="caution">
    <text evidence="1">The sequence shown here is derived from an EMBL/GenBank/DDBJ whole genome shotgun (WGS) entry which is preliminary data.</text>
</comment>
<evidence type="ECO:0000313" key="1">
    <source>
        <dbReference type="EMBL" id="ENH95808.1"/>
    </source>
</evidence>
<dbReference type="AlphaFoldDB" id="N4W6G5"/>